<organism evidence="2 3">
    <name type="scientific">Fictibacillus terranigra</name>
    <dbReference type="NCBI Taxonomy" id="3058424"/>
    <lineage>
        <taxon>Bacteria</taxon>
        <taxon>Bacillati</taxon>
        <taxon>Bacillota</taxon>
        <taxon>Bacilli</taxon>
        <taxon>Bacillales</taxon>
        <taxon>Fictibacillaceae</taxon>
        <taxon>Fictibacillus</taxon>
    </lineage>
</organism>
<dbReference type="PANTHER" id="PTHR18964:SF149">
    <property type="entry name" value="BIFUNCTIONAL UDP-N-ACETYLGLUCOSAMINE 2-EPIMERASE_N-ACETYLMANNOSAMINE KINASE"/>
    <property type="match status" value="1"/>
</dbReference>
<comment type="similarity">
    <text evidence="1">Belongs to the ROK (NagC/XylR) family.</text>
</comment>
<dbReference type="InterPro" id="IPR049874">
    <property type="entry name" value="ROK_cs"/>
</dbReference>
<dbReference type="Pfam" id="PF00480">
    <property type="entry name" value="ROK"/>
    <property type="match status" value="1"/>
</dbReference>
<dbReference type="InterPro" id="IPR000600">
    <property type="entry name" value="ROK"/>
</dbReference>
<dbReference type="SUPFAM" id="SSF53067">
    <property type="entry name" value="Actin-like ATPase domain"/>
    <property type="match status" value="1"/>
</dbReference>
<dbReference type="InterPro" id="IPR043129">
    <property type="entry name" value="ATPase_NBD"/>
</dbReference>
<evidence type="ECO:0000256" key="1">
    <source>
        <dbReference type="ARBA" id="ARBA00006479"/>
    </source>
</evidence>
<sequence length="328" mass="34975">MMDYFIGIDLGGTNIKAVVVDREGTLIFKKQAPTMATLGIDHVIQQIAKLIIECSKYKSHIKGAGVTVPGVLNLQDGMVELMPNFPHQWKGVRLKEKLEHATSLPIYLLNDARAAAFGEKKFGSGRPYEHFVCMVIGTGVGGGIVSNGVLLMGSRGVAGEIGHQVVDPKGPECGCGNAGCLETMASGPAISAEAIRYIKQGIPTKMRDLVNGDLNQVTPEIVNEAAEHGDRSAITILENTAATICRAILNVIAILNPEAIILGGGVGQSDFLINKITDQLHHKKILFPASLGSVQIVKAHFNHLAGSIGAAAWTMDNLTREQKELTIN</sequence>
<name>A0ABT8EDM7_9BACL</name>
<keyword evidence="3" id="KW-1185">Reference proteome</keyword>
<protein>
    <submittedName>
        <fullName evidence="2">ROK family protein</fullName>
    </submittedName>
</protein>
<comment type="caution">
    <text evidence="2">The sequence shown here is derived from an EMBL/GenBank/DDBJ whole genome shotgun (WGS) entry which is preliminary data.</text>
</comment>
<dbReference type="PROSITE" id="PS01125">
    <property type="entry name" value="ROK"/>
    <property type="match status" value="1"/>
</dbReference>
<gene>
    <name evidence="2" type="ORF">QYF49_24045</name>
</gene>
<dbReference type="EMBL" id="JAUHLN010000009">
    <property type="protein sequence ID" value="MDN4076019.1"/>
    <property type="molecule type" value="Genomic_DNA"/>
</dbReference>
<accession>A0ABT8EDM7</accession>
<reference evidence="2" key="1">
    <citation type="submission" date="2023-06" db="EMBL/GenBank/DDBJ databases">
        <title>Draft Genome Sequences of Representative Paenibacillus Polymyxa, Bacillus cereus, Fictibacillus sp., and Brevibacillus agri Strains Isolated from Amazonian Dark Earth.</title>
        <authorList>
            <person name="Pellegrinetti T.A."/>
            <person name="Cunha I.C.M."/>
            <person name="Chaves M.G."/>
            <person name="Freitas A.S."/>
            <person name="Silva A.V.R."/>
            <person name="Tsai S.M."/>
            <person name="Mendes L.W."/>
        </authorList>
    </citation>
    <scope>NUCLEOTIDE SEQUENCE</scope>
    <source>
        <strain evidence="2">CENA-BCM004</strain>
    </source>
</reference>
<dbReference type="PANTHER" id="PTHR18964">
    <property type="entry name" value="ROK (REPRESSOR, ORF, KINASE) FAMILY"/>
    <property type="match status" value="1"/>
</dbReference>
<dbReference type="RefSeq" id="WP_290402130.1">
    <property type="nucleotide sequence ID" value="NZ_JAUHLN010000009.1"/>
</dbReference>
<dbReference type="Gene3D" id="3.30.420.40">
    <property type="match status" value="2"/>
</dbReference>
<evidence type="ECO:0000313" key="2">
    <source>
        <dbReference type="EMBL" id="MDN4076019.1"/>
    </source>
</evidence>
<dbReference type="Proteomes" id="UP001168694">
    <property type="component" value="Unassembled WGS sequence"/>
</dbReference>
<evidence type="ECO:0000313" key="3">
    <source>
        <dbReference type="Proteomes" id="UP001168694"/>
    </source>
</evidence>
<proteinExistence type="inferred from homology"/>